<dbReference type="EMBL" id="LT549890">
    <property type="protein sequence ID" value="SAI85929.1"/>
    <property type="molecule type" value="Genomic_DNA"/>
</dbReference>
<dbReference type="Proteomes" id="UP000076770">
    <property type="component" value="Chromosome i"/>
</dbReference>
<gene>
    <name evidence="1" type="ORF">SSOP1_2375</name>
</gene>
<name>A0A157T3V4_SACSO</name>
<dbReference type="PATRIC" id="fig|2287.9.peg.2500"/>
<organism evidence="1 2">
    <name type="scientific">Saccharolobus solfataricus</name>
    <name type="common">Sulfolobus solfataricus</name>
    <dbReference type="NCBI Taxonomy" id="2287"/>
    <lineage>
        <taxon>Archaea</taxon>
        <taxon>Thermoproteota</taxon>
        <taxon>Thermoprotei</taxon>
        <taxon>Sulfolobales</taxon>
        <taxon>Sulfolobaceae</taxon>
        <taxon>Saccharolobus</taxon>
    </lineage>
</organism>
<dbReference type="AlphaFoldDB" id="A0A157T3V4"/>
<proteinExistence type="predicted"/>
<evidence type="ECO:0000313" key="2">
    <source>
        <dbReference type="Proteomes" id="UP000076770"/>
    </source>
</evidence>
<accession>A0A157T3V4</accession>
<reference evidence="2" key="1">
    <citation type="submission" date="2016-04" db="EMBL/GenBank/DDBJ databases">
        <authorList>
            <person name="Shah S.A."/>
            <person name="Garrett R.A."/>
        </authorList>
    </citation>
    <scope>NUCLEOTIDE SEQUENCE [LARGE SCALE GENOMIC DNA]</scope>
    <source>
        <strain evidence="2">ATCC 35091 / DSM 1616 / JCM 8930 / NBRC 15331 / P1</strain>
    </source>
</reference>
<evidence type="ECO:0000313" key="1">
    <source>
        <dbReference type="EMBL" id="SAI85929.1"/>
    </source>
</evidence>
<protein>
    <submittedName>
        <fullName evidence="1">Uncharacterized protein</fullName>
    </submittedName>
</protein>
<sequence>MREMNPLLLGIDGLSYTSFMKCNPRTLFTLFSSTYRGVVLNKKPQFPQTSWMSVLELKDIKDLSQVNLNSEVPRLLRETNAVAINLPITNPTYGKLSLPYDTSVNAEEEINKVTQIVLESVKETPVVASITAIDRLLHKDATEKCKIYSLVDAAVRKILNNVDDFIIFSIYGEPKSDNEDGNHEDYGVFLATIPRPSEHETVKLHEIGELFIKLVKKEYY</sequence>